<accession>A0A7W7PQ50</accession>
<organism evidence="6 7">
    <name type="scientific">Streptomyces griseomycini</name>
    <dbReference type="NCBI Taxonomy" id="66895"/>
    <lineage>
        <taxon>Bacteria</taxon>
        <taxon>Bacillati</taxon>
        <taxon>Actinomycetota</taxon>
        <taxon>Actinomycetes</taxon>
        <taxon>Kitasatosporales</taxon>
        <taxon>Streptomycetaceae</taxon>
        <taxon>Streptomyces</taxon>
    </lineage>
</organism>
<comment type="caution">
    <text evidence="6">The sequence shown here is derived from an EMBL/GenBank/DDBJ whole genome shotgun (WGS) entry which is preliminary data.</text>
</comment>
<gene>
    <name evidence="6" type="ORF">FHS37_003271</name>
</gene>
<feature type="region of interest" description="Disordered" evidence="4">
    <location>
        <begin position="1"/>
        <end position="29"/>
    </location>
</feature>
<evidence type="ECO:0000259" key="5">
    <source>
        <dbReference type="PROSITE" id="PS50043"/>
    </source>
</evidence>
<keyword evidence="7" id="KW-1185">Reference proteome</keyword>
<proteinExistence type="predicted"/>
<sequence length="85" mass="9407">MDSMHPHHAAPPAPSGAAPATRQPRLSPREEEVLHYIAQGCTYGGTARRIGVSVHTVDGYLRRIRSKFEIRTYAELVRLDLSLGL</sequence>
<dbReference type="SUPFAM" id="SSF46894">
    <property type="entry name" value="C-terminal effector domain of the bipartite response regulators"/>
    <property type="match status" value="1"/>
</dbReference>
<evidence type="ECO:0000256" key="2">
    <source>
        <dbReference type="ARBA" id="ARBA00023125"/>
    </source>
</evidence>
<evidence type="ECO:0000313" key="6">
    <source>
        <dbReference type="EMBL" id="MBB4899211.1"/>
    </source>
</evidence>
<evidence type="ECO:0000256" key="4">
    <source>
        <dbReference type="SAM" id="MobiDB-lite"/>
    </source>
</evidence>
<dbReference type="EMBL" id="JACHJI010000005">
    <property type="protein sequence ID" value="MBB4899211.1"/>
    <property type="molecule type" value="Genomic_DNA"/>
</dbReference>
<dbReference type="AlphaFoldDB" id="A0A7W7PQ50"/>
<dbReference type="GO" id="GO:0003677">
    <property type="term" value="F:DNA binding"/>
    <property type="evidence" value="ECO:0007669"/>
    <property type="project" value="UniProtKB-KW"/>
</dbReference>
<keyword evidence="2 6" id="KW-0238">DNA-binding</keyword>
<feature type="domain" description="HTH luxR-type" evidence="5">
    <location>
        <begin position="19"/>
        <end position="84"/>
    </location>
</feature>
<dbReference type="PANTHER" id="PTHR44688">
    <property type="entry name" value="DNA-BINDING TRANSCRIPTIONAL ACTIVATOR DEVR_DOSR"/>
    <property type="match status" value="1"/>
</dbReference>
<dbReference type="SMART" id="SM00421">
    <property type="entry name" value="HTH_LUXR"/>
    <property type="match status" value="1"/>
</dbReference>
<dbReference type="PROSITE" id="PS50043">
    <property type="entry name" value="HTH_LUXR_2"/>
    <property type="match status" value="1"/>
</dbReference>
<keyword evidence="1" id="KW-0805">Transcription regulation</keyword>
<dbReference type="CDD" id="cd06170">
    <property type="entry name" value="LuxR_C_like"/>
    <property type="match status" value="1"/>
</dbReference>
<evidence type="ECO:0000256" key="3">
    <source>
        <dbReference type="ARBA" id="ARBA00023163"/>
    </source>
</evidence>
<dbReference type="InterPro" id="IPR000792">
    <property type="entry name" value="Tscrpt_reg_LuxR_C"/>
</dbReference>
<dbReference type="InterPro" id="IPR036388">
    <property type="entry name" value="WH-like_DNA-bd_sf"/>
</dbReference>
<dbReference type="InterPro" id="IPR016032">
    <property type="entry name" value="Sig_transdc_resp-reg_C-effctor"/>
</dbReference>
<dbReference type="RefSeq" id="WP_229889859.1">
    <property type="nucleotide sequence ID" value="NZ_BMTI01000006.1"/>
</dbReference>
<keyword evidence="3" id="KW-0804">Transcription</keyword>
<dbReference type="GO" id="GO:0006355">
    <property type="term" value="P:regulation of DNA-templated transcription"/>
    <property type="evidence" value="ECO:0007669"/>
    <property type="project" value="InterPro"/>
</dbReference>
<dbReference type="Pfam" id="PF00196">
    <property type="entry name" value="GerE"/>
    <property type="match status" value="1"/>
</dbReference>
<name>A0A7W7PQ50_9ACTN</name>
<dbReference type="PANTHER" id="PTHR44688:SF16">
    <property type="entry name" value="DNA-BINDING TRANSCRIPTIONAL ACTIVATOR DEVR_DOSR"/>
    <property type="match status" value="1"/>
</dbReference>
<dbReference type="Gene3D" id="1.10.10.10">
    <property type="entry name" value="Winged helix-like DNA-binding domain superfamily/Winged helix DNA-binding domain"/>
    <property type="match status" value="1"/>
</dbReference>
<dbReference type="PRINTS" id="PR00038">
    <property type="entry name" value="HTHLUXR"/>
</dbReference>
<reference evidence="6 7" key="1">
    <citation type="submission" date="2020-08" db="EMBL/GenBank/DDBJ databases">
        <title>Genomic Encyclopedia of Type Strains, Phase III (KMG-III): the genomes of soil and plant-associated and newly described type strains.</title>
        <authorList>
            <person name="Whitman W."/>
        </authorList>
    </citation>
    <scope>NUCLEOTIDE SEQUENCE [LARGE SCALE GENOMIC DNA]</scope>
    <source>
        <strain evidence="6 7">CECT 3273</strain>
    </source>
</reference>
<evidence type="ECO:0000256" key="1">
    <source>
        <dbReference type="ARBA" id="ARBA00023015"/>
    </source>
</evidence>
<evidence type="ECO:0000313" key="7">
    <source>
        <dbReference type="Proteomes" id="UP000579523"/>
    </source>
</evidence>
<protein>
    <submittedName>
        <fullName evidence="6">DNA-binding CsgD family transcriptional regulator</fullName>
    </submittedName>
</protein>
<dbReference type="Proteomes" id="UP000579523">
    <property type="component" value="Unassembled WGS sequence"/>
</dbReference>